<evidence type="ECO:0000256" key="5">
    <source>
        <dbReference type="SAM" id="Phobius"/>
    </source>
</evidence>
<organism evidence="7 8">
    <name type="scientific">Bacillus thuringiensis serovar kumamotoensis</name>
    <dbReference type="NCBI Taxonomy" id="132267"/>
    <lineage>
        <taxon>Bacteria</taxon>
        <taxon>Bacillati</taxon>
        <taxon>Bacillota</taxon>
        <taxon>Bacilli</taxon>
        <taxon>Bacillales</taxon>
        <taxon>Bacillaceae</taxon>
        <taxon>Bacillus</taxon>
        <taxon>Bacillus cereus group</taxon>
    </lineage>
</organism>
<comment type="subcellular location">
    <subcellularLocation>
        <location evidence="1">Membrane</location>
        <topology evidence="1">Multi-pass membrane protein</topology>
    </subcellularLocation>
</comment>
<dbReference type="InterPro" id="IPR007016">
    <property type="entry name" value="O-antigen_ligase-rel_domated"/>
</dbReference>
<evidence type="ECO:0000259" key="6">
    <source>
        <dbReference type="Pfam" id="PF04932"/>
    </source>
</evidence>
<reference evidence="7 8" key="1">
    <citation type="submission" date="2016-10" db="EMBL/GenBank/DDBJ databases">
        <title>Comparative genomics of Bacillus thuringiensis reveals a path to pathogens against multiple invertebrate hosts.</title>
        <authorList>
            <person name="Zheng J."/>
            <person name="Gao Q."/>
            <person name="Liu H."/>
            <person name="Peng D."/>
            <person name="Ruan L."/>
            <person name="Sun M."/>
        </authorList>
    </citation>
    <scope>NUCLEOTIDE SEQUENCE [LARGE SCALE GENOMIC DNA]</scope>
    <source>
        <strain evidence="7">BGSC 4W1</strain>
    </source>
</reference>
<feature type="domain" description="O-antigen ligase-related" evidence="6">
    <location>
        <begin position="226"/>
        <end position="352"/>
    </location>
</feature>
<feature type="transmembrane region" description="Helical" evidence="5">
    <location>
        <begin position="82"/>
        <end position="104"/>
    </location>
</feature>
<dbReference type="GO" id="GO:0016020">
    <property type="term" value="C:membrane"/>
    <property type="evidence" value="ECO:0007669"/>
    <property type="project" value="UniProtKB-SubCell"/>
</dbReference>
<dbReference type="AlphaFoldDB" id="A0A9X6JKU6"/>
<dbReference type="PANTHER" id="PTHR37422">
    <property type="entry name" value="TEICHURONIC ACID BIOSYNTHESIS PROTEIN TUAE"/>
    <property type="match status" value="1"/>
</dbReference>
<dbReference type="Pfam" id="PF04932">
    <property type="entry name" value="Wzy_C"/>
    <property type="match status" value="1"/>
</dbReference>
<dbReference type="Proteomes" id="UP000195087">
    <property type="component" value="Unassembled WGS sequence"/>
</dbReference>
<feature type="transmembrane region" description="Helical" evidence="5">
    <location>
        <begin position="370"/>
        <end position="388"/>
    </location>
</feature>
<feature type="transmembrane region" description="Helical" evidence="5">
    <location>
        <begin position="143"/>
        <end position="163"/>
    </location>
</feature>
<dbReference type="InterPro" id="IPR051533">
    <property type="entry name" value="WaaL-like"/>
</dbReference>
<comment type="caution">
    <text evidence="7">The sequence shown here is derived from an EMBL/GenBank/DDBJ whole genome shotgun (WGS) entry which is preliminary data.</text>
</comment>
<evidence type="ECO:0000313" key="8">
    <source>
        <dbReference type="Proteomes" id="UP000195087"/>
    </source>
</evidence>
<dbReference type="PANTHER" id="PTHR37422:SF13">
    <property type="entry name" value="LIPOPOLYSACCHARIDE BIOSYNTHESIS PROTEIN PA4999-RELATED"/>
    <property type="match status" value="1"/>
</dbReference>
<feature type="transmembrane region" description="Helical" evidence="5">
    <location>
        <begin position="265"/>
        <end position="285"/>
    </location>
</feature>
<feature type="transmembrane region" description="Helical" evidence="5">
    <location>
        <begin position="21"/>
        <end position="41"/>
    </location>
</feature>
<evidence type="ECO:0000256" key="3">
    <source>
        <dbReference type="ARBA" id="ARBA00022989"/>
    </source>
</evidence>
<name>A0A9X6JKU6_BACUK</name>
<keyword evidence="4 5" id="KW-0472">Membrane</keyword>
<gene>
    <name evidence="7" type="ORF">BK769_31595</name>
</gene>
<evidence type="ECO:0000256" key="2">
    <source>
        <dbReference type="ARBA" id="ARBA00022692"/>
    </source>
</evidence>
<dbReference type="EMBL" id="NFEH01000129">
    <property type="protein sequence ID" value="OTZ66418.1"/>
    <property type="molecule type" value="Genomic_DNA"/>
</dbReference>
<proteinExistence type="predicted"/>
<protein>
    <recommendedName>
        <fullName evidence="6">O-antigen ligase-related domain-containing protein</fullName>
    </recommendedName>
</protein>
<evidence type="ECO:0000313" key="7">
    <source>
        <dbReference type="EMBL" id="OTZ66418.1"/>
    </source>
</evidence>
<keyword evidence="3 5" id="KW-1133">Transmembrane helix</keyword>
<evidence type="ECO:0000256" key="1">
    <source>
        <dbReference type="ARBA" id="ARBA00004141"/>
    </source>
</evidence>
<feature type="transmembrane region" description="Helical" evidence="5">
    <location>
        <begin position="224"/>
        <end position="253"/>
    </location>
</feature>
<dbReference type="RefSeq" id="WP_063538136.1">
    <property type="nucleotide sequence ID" value="NZ_NFEH01000129.1"/>
</dbReference>
<feature type="transmembrane region" description="Helical" evidence="5">
    <location>
        <begin position="47"/>
        <end position="70"/>
    </location>
</feature>
<evidence type="ECO:0000256" key="4">
    <source>
        <dbReference type="ARBA" id="ARBA00023136"/>
    </source>
</evidence>
<feature type="transmembrane region" description="Helical" evidence="5">
    <location>
        <begin position="343"/>
        <end position="363"/>
    </location>
</feature>
<feature type="transmembrane region" description="Helical" evidence="5">
    <location>
        <begin position="110"/>
        <end position="131"/>
    </location>
</feature>
<sequence>MVLRKIESTVKLQVNVIDRNRVMNKIIVGSVFFFSYFLIMGNKFNNIYVYPSALICFIYIMYTLFNLLKVKRIKINITKQELTMIVALMVYMLFTLVIGLYMGIENKSIYKVYLNNLYIITFIFILVFFKWTDDFSIRFARIFSYILIIMGIMGIFLYIKGIYGINITFTSPFFTTYDENTMMHYFNEVRLQSIFSQKTKYAFYCLTGMFLLKINPYLDVKIRWIGIIILAINVVLTNSMMSLVAMAALIVTFINYKKINKYFRYLIAFATILGASICSLLVLNYTSNIRDLSSWGSRKYIWEGALDLLKQNPYGVIDNWYLYRINTYFQGAHNVFLNEFLDYGIIGGSIFLLVYCLFFYNLFKIDKRTIGFFLATTILFMVDNVYYWEIIPVFWFSYLIIKVFLNSNEELTDVKSVKT</sequence>
<accession>A0A9X6JKU6</accession>
<keyword evidence="2 5" id="KW-0812">Transmembrane</keyword>